<comment type="caution">
    <text evidence="2">The sequence shown here is derived from an EMBL/GenBank/DDBJ whole genome shotgun (WGS) entry which is preliminary data.</text>
</comment>
<reference evidence="3" key="1">
    <citation type="journal article" date="2019" name="Int. J. Syst. Evol. Microbiol.">
        <title>The Global Catalogue of Microorganisms (GCM) 10K type strain sequencing project: providing services to taxonomists for standard genome sequencing and annotation.</title>
        <authorList>
            <consortium name="The Broad Institute Genomics Platform"/>
            <consortium name="The Broad Institute Genome Sequencing Center for Infectious Disease"/>
            <person name="Wu L."/>
            <person name="Ma J."/>
        </authorList>
    </citation>
    <scope>NUCLEOTIDE SEQUENCE [LARGE SCALE GENOMIC DNA]</scope>
    <source>
        <strain evidence="3">NBRC 105830</strain>
    </source>
</reference>
<dbReference type="InterPro" id="IPR008523">
    <property type="entry name" value="DUF805"/>
</dbReference>
<accession>A0ABQ6HI58</accession>
<gene>
    <name evidence="2" type="ORF">GCM10025862_02320</name>
</gene>
<feature type="transmembrane region" description="Helical" evidence="1">
    <location>
        <begin position="26"/>
        <end position="43"/>
    </location>
</feature>
<dbReference type="Proteomes" id="UP001157109">
    <property type="component" value="Unassembled WGS sequence"/>
</dbReference>
<evidence type="ECO:0000313" key="2">
    <source>
        <dbReference type="EMBL" id="GMA18211.1"/>
    </source>
</evidence>
<organism evidence="2 3">
    <name type="scientific">Arsenicicoccus piscis</name>
    <dbReference type="NCBI Taxonomy" id="673954"/>
    <lineage>
        <taxon>Bacteria</taxon>
        <taxon>Bacillati</taxon>
        <taxon>Actinomycetota</taxon>
        <taxon>Actinomycetes</taxon>
        <taxon>Micrococcales</taxon>
        <taxon>Intrasporangiaceae</taxon>
        <taxon>Arsenicicoccus</taxon>
    </lineage>
</organism>
<sequence length="137" mass="15009">MSFTDAVKICFNKYVDFTGRARRSEYWWWVLFTTVLGIVAGLLDQLLGTDYSNSSGGGIVQTITSLAVLLPSLAVLARRLHDTGRSGWWMLIGLIPVIGWIVLLVFTVSDSNPQANQYGPNPKGIGYVDTPGVPQGY</sequence>
<protein>
    <submittedName>
        <fullName evidence="2">DUF805 domain-containing protein</fullName>
    </submittedName>
</protein>
<keyword evidence="3" id="KW-1185">Reference proteome</keyword>
<dbReference type="PANTHER" id="PTHR34980">
    <property type="entry name" value="INNER MEMBRANE PROTEIN-RELATED-RELATED"/>
    <property type="match status" value="1"/>
</dbReference>
<feature type="transmembrane region" description="Helical" evidence="1">
    <location>
        <begin position="55"/>
        <end position="76"/>
    </location>
</feature>
<dbReference type="Pfam" id="PF05656">
    <property type="entry name" value="DUF805"/>
    <property type="match status" value="1"/>
</dbReference>
<evidence type="ECO:0000256" key="1">
    <source>
        <dbReference type="SAM" id="Phobius"/>
    </source>
</evidence>
<name>A0ABQ6HI58_9MICO</name>
<dbReference type="PANTHER" id="PTHR34980:SF2">
    <property type="entry name" value="INNER MEMBRANE PROTEIN YHAH-RELATED"/>
    <property type="match status" value="1"/>
</dbReference>
<feature type="transmembrane region" description="Helical" evidence="1">
    <location>
        <begin position="88"/>
        <end position="108"/>
    </location>
</feature>
<evidence type="ECO:0000313" key="3">
    <source>
        <dbReference type="Proteomes" id="UP001157109"/>
    </source>
</evidence>
<keyword evidence="1" id="KW-1133">Transmembrane helix</keyword>
<dbReference type="EMBL" id="BSUJ01000001">
    <property type="protein sequence ID" value="GMA18211.1"/>
    <property type="molecule type" value="Genomic_DNA"/>
</dbReference>
<keyword evidence="1" id="KW-0472">Membrane</keyword>
<dbReference type="RefSeq" id="WP_241443762.1">
    <property type="nucleotide sequence ID" value="NZ_BSUJ01000001.1"/>
</dbReference>
<keyword evidence="1" id="KW-0812">Transmembrane</keyword>
<proteinExistence type="predicted"/>